<proteinExistence type="inferred from homology"/>
<keyword evidence="8" id="KW-0067">ATP-binding</keyword>
<comment type="similarity">
    <text evidence="2">Belongs to the TsaE family.</text>
</comment>
<evidence type="ECO:0000256" key="9">
    <source>
        <dbReference type="ARBA" id="ARBA00022842"/>
    </source>
</evidence>
<evidence type="ECO:0000256" key="3">
    <source>
        <dbReference type="ARBA" id="ARBA00019010"/>
    </source>
</evidence>
<dbReference type="GO" id="GO:0005737">
    <property type="term" value="C:cytoplasm"/>
    <property type="evidence" value="ECO:0007669"/>
    <property type="project" value="UniProtKB-SubCell"/>
</dbReference>
<evidence type="ECO:0000256" key="8">
    <source>
        <dbReference type="ARBA" id="ARBA00022840"/>
    </source>
</evidence>
<keyword evidence="6" id="KW-0479">Metal-binding</keyword>
<evidence type="ECO:0000256" key="5">
    <source>
        <dbReference type="ARBA" id="ARBA00022694"/>
    </source>
</evidence>
<dbReference type="InterPro" id="IPR027417">
    <property type="entry name" value="P-loop_NTPase"/>
</dbReference>
<dbReference type="PANTHER" id="PTHR33540:SF2">
    <property type="entry name" value="TRNA THREONYLCARBAMOYLADENOSINE BIOSYNTHESIS PROTEIN TSAE"/>
    <property type="match status" value="1"/>
</dbReference>
<dbReference type="InterPro" id="IPR003442">
    <property type="entry name" value="T6A_TsaE"/>
</dbReference>
<keyword evidence="4" id="KW-0963">Cytoplasm</keyword>
<evidence type="ECO:0000256" key="7">
    <source>
        <dbReference type="ARBA" id="ARBA00022741"/>
    </source>
</evidence>
<dbReference type="GO" id="GO:0046872">
    <property type="term" value="F:metal ion binding"/>
    <property type="evidence" value="ECO:0007669"/>
    <property type="project" value="UniProtKB-KW"/>
</dbReference>
<accession>F6B7A5</accession>
<evidence type="ECO:0000256" key="2">
    <source>
        <dbReference type="ARBA" id="ARBA00007599"/>
    </source>
</evidence>
<dbReference type="GO" id="GO:0002949">
    <property type="term" value="P:tRNA threonylcarbamoyladenosine modification"/>
    <property type="evidence" value="ECO:0007669"/>
    <property type="project" value="InterPro"/>
</dbReference>
<organism evidence="11 12">
    <name type="scientific">Desulfotomaculum nigrificans (strain DSM 14880 / VKM B-2319 / CO-1-SRB)</name>
    <name type="common">Desulfotomaculum carboxydivorans</name>
    <dbReference type="NCBI Taxonomy" id="868595"/>
    <lineage>
        <taxon>Bacteria</taxon>
        <taxon>Bacillati</taxon>
        <taxon>Bacillota</taxon>
        <taxon>Clostridia</taxon>
        <taxon>Eubacteriales</taxon>
        <taxon>Desulfotomaculaceae</taxon>
        <taxon>Desulfotomaculum</taxon>
    </lineage>
</organism>
<dbReference type="EMBL" id="CP002736">
    <property type="protein sequence ID" value="AEF93355.1"/>
    <property type="molecule type" value="Genomic_DNA"/>
</dbReference>
<dbReference type="Pfam" id="PF02367">
    <property type="entry name" value="TsaE"/>
    <property type="match status" value="1"/>
</dbReference>
<evidence type="ECO:0000256" key="1">
    <source>
        <dbReference type="ARBA" id="ARBA00004496"/>
    </source>
</evidence>
<dbReference type="PANTHER" id="PTHR33540">
    <property type="entry name" value="TRNA THREONYLCARBAMOYLADENOSINE BIOSYNTHESIS PROTEIN TSAE"/>
    <property type="match status" value="1"/>
</dbReference>
<sequence length="162" mass="17968">MMRKEVIKTFSAAETRALGEKLAPLLKPGDVICLNGDLGAGKTAFSQGVARGLGVTDPVTSPTFTLINEYQGRLPLYHFDVYRLGGPEEMEDLGYEEYFYGRGVCLIEWAQLVEDVLPEDRLDITLTRGADLADTRVVELVPAGERYRQLVEELIESVRTGD</sequence>
<dbReference type="GO" id="GO:0005524">
    <property type="term" value="F:ATP binding"/>
    <property type="evidence" value="ECO:0007669"/>
    <property type="project" value="UniProtKB-KW"/>
</dbReference>
<comment type="subcellular location">
    <subcellularLocation>
        <location evidence="1">Cytoplasm</location>
    </subcellularLocation>
</comment>
<dbReference type="NCBIfam" id="TIGR00150">
    <property type="entry name" value="T6A_YjeE"/>
    <property type="match status" value="1"/>
</dbReference>
<keyword evidence="5" id="KW-0819">tRNA processing</keyword>
<gene>
    <name evidence="11" type="ordered locus">Desca_0462</name>
</gene>
<evidence type="ECO:0000313" key="11">
    <source>
        <dbReference type="EMBL" id="AEF93355.1"/>
    </source>
</evidence>
<evidence type="ECO:0000256" key="10">
    <source>
        <dbReference type="ARBA" id="ARBA00032441"/>
    </source>
</evidence>
<keyword evidence="7" id="KW-0547">Nucleotide-binding</keyword>
<name>F6B7A5_DESCC</name>
<protein>
    <recommendedName>
        <fullName evidence="3">tRNA threonylcarbamoyladenosine biosynthesis protein TsaE</fullName>
    </recommendedName>
    <alternativeName>
        <fullName evidence="10">t(6)A37 threonylcarbamoyladenosine biosynthesis protein TsaE</fullName>
    </alternativeName>
</protein>
<evidence type="ECO:0000256" key="4">
    <source>
        <dbReference type="ARBA" id="ARBA00022490"/>
    </source>
</evidence>
<evidence type="ECO:0000256" key="6">
    <source>
        <dbReference type="ARBA" id="ARBA00022723"/>
    </source>
</evidence>
<dbReference type="Gene3D" id="3.40.50.300">
    <property type="entry name" value="P-loop containing nucleotide triphosphate hydrolases"/>
    <property type="match status" value="1"/>
</dbReference>
<dbReference type="AlphaFoldDB" id="F6B7A5"/>
<dbReference type="eggNOG" id="COG0802">
    <property type="taxonomic scope" value="Bacteria"/>
</dbReference>
<dbReference type="STRING" id="868595.Desca_0462"/>
<dbReference type="HOGENOM" id="CLU_087829_3_0_9"/>
<reference evidence="11 12" key="1">
    <citation type="submission" date="2011-05" db="EMBL/GenBank/DDBJ databases">
        <title>Complete sequence of Desulfotomaculum carboxydivorans CO-1-SRB.</title>
        <authorList>
            <consortium name="US DOE Joint Genome Institute"/>
            <person name="Lucas S."/>
            <person name="Han J."/>
            <person name="Lapidus A."/>
            <person name="Cheng J.-F."/>
            <person name="Goodwin L."/>
            <person name="Pitluck S."/>
            <person name="Peters L."/>
            <person name="Mikhailova N."/>
            <person name="Lu M."/>
            <person name="Han C."/>
            <person name="Tapia R."/>
            <person name="Land M."/>
            <person name="Hauser L."/>
            <person name="Kyrpides N."/>
            <person name="Ivanova N."/>
            <person name="Pagani I."/>
            <person name="Stams A."/>
            <person name="Plugge C."/>
            <person name="Muyzer G."/>
            <person name="Kuever J."/>
            <person name="Parshina S."/>
            <person name="Ivanova A."/>
            <person name="Nazina T."/>
            <person name="Woyke T."/>
        </authorList>
    </citation>
    <scope>NUCLEOTIDE SEQUENCE [LARGE SCALE GENOMIC DNA]</scope>
    <source>
        <strain evidence="12">DSM 14880 / VKM B-2319 / CO-1-SRB</strain>
    </source>
</reference>
<dbReference type="RefSeq" id="WP_013809636.1">
    <property type="nucleotide sequence ID" value="NC_015565.1"/>
</dbReference>
<evidence type="ECO:0000313" key="12">
    <source>
        <dbReference type="Proteomes" id="UP000009226"/>
    </source>
</evidence>
<keyword evidence="12" id="KW-1185">Reference proteome</keyword>
<dbReference type="Proteomes" id="UP000009226">
    <property type="component" value="Chromosome"/>
</dbReference>
<dbReference type="KEGG" id="dca:Desca_0462"/>
<dbReference type="SUPFAM" id="SSF52540">
    <property type="entry name" value="P-loop containing nucleoside triphosphate hydrolases"/>
    <property type="match status" value="1"/>
</dbReference>
<keyword evidence="9" id="KW-0460">Magnesium</keyword>